<name>A0A9W4TC59_9GLOM</name>
<sequence>SERSDDDEKKEMEVQARHRLFRMNSRVVGWSLRILCVHSVKLHIGLLGHEVERDHCSGKFFRTETAKSIGIGTGNHKVVLGFSVLKIIIMVK</sequence>
<feature type="non-terminal residue" evidence="1">
    <location>
        <position position="92"/>
    </location>
</feature>
<proteinExistence type="predicted"/>
<dbReference type="EMBL" id="CAMKVN010025135">
    <property type="protein sequence ID" value="CAI2200696.1"/>
    <property type="molecule type" value="Genomic_DNA"/>
</dbReference>
<organism evidence="1 2">
    <name type="scientific">Funneliformis geosporum</name>
    <dbReference type="NCBI Taxonomy" id="1117311"/>
    <lineage>
        <taxon>Eukaryota</taxon>
        <taxon>Fungi</taxon>
        <taxon>Fungi incertae sedis</taxon>
        <taxon>Mucoromycota</taxon>
        <taxon>Glomeromycotina</taxon>
        <taxon>Glomeromycetes</taxon>
        <taxon>Glomerales</taxon>
        <taxon>Glomeraceae</taxon>
        <taxon>Funneliformis</taxon>
    </lineage>
</organism>
<dbReference type="Proteomes" id="UP001153678">
    <property type="component" value="Unassembled WGS sequence"/>
</dbReference>
<comment type="caution">
    <text evidence="1">The sequence shown here is derived from an EMBL/GenBank/DDBJ whole genome shotgun (WGS) entry which is preliminary data.</text>
</comment>
<evidence type="ECO:0000313" key="1">
    <source>
        <dbReference type="EMBL" id="CAI2200696.1"/>
    </source>
</evidence>
<feature type="non-terminal residue" evidence="1">
    <location>
        <position position="1"/>
    </location>
</feature>
<evidence type="ECO:0000313" key="2">
    <source>
        <dbReference type="Proteomes" id="UP001153678"/>
    </source>
</evidence>
<protein>
    <submittedName>
        <fullName evidence="1">4515_t:CDS:1</fullName>
    </submittedName>
</protein>
<accession>A0A9W4TC59</accession>
<dbReference type="AlphaFoldDB" id="A0A9W4TC59"/>
<gene>
    <name evidence="1" type="ORF">FWILDA_LOCUS19695</name>
</gene>
<reference evidence="1" key="1">
    <citation type="submission" date="2022-08" db="EMBL/GenBank/DDBJ databases">
        <authorList>
            <person name="Kallberg Y."/>
            <person name="Tangrot J."/>
            <person name="Rosling A."/>
        </authorList>
    </citation>
    <scope>NUCLEOTIDE SEQUENCE</scope>
    <source>
        <strain evidence="1">Wild A</strain>
    </source>
</reference>
<keyword evidence="2" id="KW-1185">Reference proteome</keyword>